<evidence type="ECO:0000313" key="2">
    <source>
        <dbReference type="Proteomes" id="UP000693946"/>
    </source>
</evidence>
<dbReference type="EMBL" id="JAGKHQ010000192">
    <property type="protein sequence ID" value="KAG7471530.1"/>
    <property type="molecule type" value="Genomic_DNA"/>
</dbReference>
<keyword evidence="2" id="KW-1185">Reference proteome</keyword>
<organism evidence="1 2">
    <name type="scientific">Solea senegalensis</name>
    <name type="common">Senegalese sole</name>
    <dbReference type="NCBI Taxonomy" id="28829"/>
    <lineage>
        <taxon>Eukaryota</taxon>
        <taxon>Metazoa</taxon>
        <taxon>Chordata</taxon>
        <taxon>Craniata</taxon>
        <taxon>Vertebrata</taxon>
        <taxon>Euteleostomi</taxon>
        <taxon>Actinopterygii</taxon>
        <taxon>Neopterygii</taxon>
        <taxon>Teleostei</taxon>
        <taxon>Neoteleostei</taxon>
        <taxon>Acanthomorphata</taxon>
        <taxon>Carangaria</taxon>
        <taxon>Pleuronectiformes</taxon>
        <taxon>Pleuronectoidei</taxon>
        <taxon>Soleidae</taxon>
        <taxon>Solea</taxon>
    </lineage>
</organism>
<gene>
    <name evidence="1" type="ORF">JOB18_014268</name>
</gene>
<name>A0AAV6PQ12_SOLSE</name>
<protein>
    <submittedName>
        <fullName evidence="1">Uncharacterized protein</fullName>
    </submittedName>
</protein>
<dbReference type="AlphaFoldDB" id="A0AAV6PQ12"/>
<sequence>MRPLQEEQTEGGVASGSNVVRSAMANDVTRLPGLCRRLKRRRVTVLCNLEKFCWWGRSLKNRTGQEVYRRCVDRVKDPCWTCPRAVDSLSREQRPCFHLVSVISAEKTGQFVFKPPFYVLFFFTDLQNGGGSWVSAALSWFSGITMETGSEQ</sequence>
<accession>A0AAV6PQ12</accession>
<proteinExistence type="predicted"/>
<comment type="caution">
    <text evidence="1">The sequence shown here is derived from an EMBL/GenBank/DDBJ whole genome shotgun (WGS) entry which is preliminary data.</text>
</comment>
<reference evidence="1 2" key="1">
    <citation type="journal article" date="2021" name="Sci. Rep.">
        <title>Chromosome anchoring in Senegalese sole (Solea senegalensis) reveals sex-associated markers and genome rearrangements in flatfish.</title>
        <authorList>
            <person name="Guerrero-Cozar I."/>
            <person name="Gomez-Garrido J."/>
            <person name="Berbel C."/>
            <person name="Martinez-Blanch J.F."/>
            <person name="Alioto T."/>
            <person name="Claros M.G."/>
            <person name="Gagnaire P.A."/>
            <person name="Manchado M."/>
        </authorList>
    </citation>
    <scope>NUCLEOTIDE SEQUENCE [LARGE SCALE GENOMIC DNA]</scope>
    <source>
        <strain evidence="1">Sse05_10M</strain>
    </source>
</reference>
<evidence type="ECO:0000313" key="1">
    <source>
        <dbReference type="EMBL" id="KAG7471530.1"/>
    </source>
</evidence>
<dbReference type="Proteomes" id="UP000693946">
    <property type="component" value="Unassembled WGS sequence"/>
</dbReference>